<dbReference type="PRINTS" id="PR00502">
    <property type="entry name" value="NUDIXFAMILY"/>
</dbReference>
<dbReference type="InterPro" id="IPR003651">
    <property type="entry name" value="Endonuclease3_FeS-loop_motif"/>
</dbReference>
<dbReference type="NCBIfam" id="TIGR01084">
    <property type="entry name" value="mutY"/>
    <property type="match status" value="1"/>
</dbReference>
<dbReference type="Gene3D" id="3.90.79.10">
    <property type="entry name" value="Nucleoside Triphosphate Pyrophosphohydrolase"/>
    <property type="match status" value="1"/>
</dbReference>
<dbReference type="InterPro" id="IPR003265">
    <property type="entry name" value="HhH-GPD_domain"/>
</dbReference>
<protein>
    <recommendedName>
        <fullName evidence="6">Adenine DNA glycosylase</fullName>
        <ecNumber evidence="5">3.2.2.31</ecNumber>
    </recommendedName>
</protein>
<dbReference type="PROSITE" id="PS51462">
    <property type="entry name" value="NUDIX"/>
    <property type="match status" value="1"/>
</dbReference>
<keyword evidence="12" id="KW-0411">Iron-sulfur</keyword>
<proteinExistence type="inferred from homology"/>
<dbReference type="InterPro" id="IPR015797">
    <property type="entry name" value="NUDIX_hydrolase-like_dom_sf"/>
</dbReference>
<dbReference type="InterPro" id="IPR023170">
    <property type="entry name" value="HhH_base_excis_C"/>
</dbReference>
<evidence type="ECO:0000313" key="17">
    <source>
        <dbReference type="Proteomes" id="UP000014975"/>
    </source>
</evidence>
<gene>
    <name evidence="16" type="ORF">dsat_2817</name>
</gene>
<comment type="catalytic activity">
    <reaction evidence="1">
        <text>Hydrolyzes free adenine bases from 7,8-dihydro-8-oxoguanine:adenine mismatched double-stranded DNA, leaving an apurinic site.</text>
        <dbReference type="EC" id="3.2.2.31"/>
    </reaction>
</comment>
<dbReference type="EC" id="3.2.2.31" evidence="5"/>
<keyword evidence="10" id="KW-0378">Hydrolase</keyword>
<dbReference type="SMART" id="SM00525">
    <property type="entry name" value="FES"/>
    <property type="match status" value="1"/>
</dbReference>
<keyword evidence="9" id="KW-0227">DNA damage</keyword>
<evidence type="ECO:0000256" key="2">
    <source>
        <dbReference type="ARBA" id="ARBA00001966"/>
    </source>
</evidence>
<dbReference type="GO" id="GO:0032357">
    <property type="term" value="F:oxidized purine DNA binding"/>
    <property type="evidence" value="ECO:0007669"/>
    <property type="project" value="TreeGrafter"/>
</dbReference>
<dbReference type="SUPFAM" id="SSF48150">
    <property type="entry name" value="DNA-glycosylase"/>
    <property type="match status" value="1"/>
</dbReference>
<comment type="caution">
    <text evidence="16">The sequence shown here is derived from an EMBL/GenBank/DDBJ whole genome shotgun (WGS) entry which is preliminary data.</text>
</comment>
<comment type="function">
    <text evidence="3">Adenine glycosylase active on G-A mispairs. MutY also corrects error-prone DNA synthesis past GO lesions which are due to the oxidatively damaged form of guanine: 7,8-dihydro-8-oxoguanine (8-oxo-dGTP).</text>
</comment>
<evidence type="ECO:0000313" key="16">
    <source>
        <dbReference type="EMBL" id="EPR34320.1"/>
    </source>
</evidence>
<dbReference type="STRING" id="1121439.dsat_2817"/>
<dbReference type="SUPFAM" id="SSF55811">
    <property type="entry name" value="Nudix"/>
    <property type="match status" value="1"/>
</dbReference>
<dbReference type="Pfam" id="PF00730">
    <property type="entry name" value="HhH-GPD"/>
    <property type="match status" value="1"/>
</dbReference>
<evidence type="ECO:0000256" key="7">
    <source>
        <dbReference type="ARBA" id="ARBA00022485"/>
    </source>
</evidence>
<keyword evidence="7" id="KW-0004">4Fe-4S</keyword>
<dbReference type="InterPro" id="IPR011257">
    <property type="entry name" value="DNA_glycosylase"/>
</dbReference>
<dbReference type="CDD" id="cd00056">
    <property type="entry name" value="ENDO3c"/>
    <property type="match status" value="1"/>
</dbReference>
<dbReference type="InterPro" id="IPR000445">
    <property type="entry name" value="HhH_motif"/>
</dbReference>
<keyword evidence="8" id="KW-0479">Metal-binding</keyword>
<dbReference type="PANTHER" id="PTHR42944:SF1">
    <property type="entry name" value="ADENINE DNA GLYCOSYLASE"/>
    <property type="match status" value="1"/>
</dbReference>
<dbReference type="InterPro" id="IPR004035">
    <property type="entry name" value="Endouclease-III_FeS-bd_BS"/>
</dbReference>
<reference evidence="16 17" key="1">
    <citation type="journal article" date="2013" name="Genome Announc.">
        <title>Draft genome sequences for three mercury-methylating, sulfate-reducing bacteria.</title>
        <authorList>
            <person name="Brown S.D."/>
            <person name="Hurt R.A.Jr."/>
            <person name="Gilmour C.C."/>
            <person name="Elias D.A."/>
        </authorList>
    </citation>
    <scope>NUCLEOTIDE SEQUENCE [LARGE SCALE GENOMIC DNA]</scope>
    <source>
        <strain evidence="16 17">DSM 16529</strain>
    </source>
</reference>
<feature type="domain" description="Nudix hydrolase" evidence="15">
    <location>
        <begin position="226"/>
        <end position="352"/>
    </location>
</feature>
<dbReference type="PROSITE" id="PS01155">
    <property type="entry name" value="ENDONUCLEASE_III_2"/>
    <property type="match status" value="1"/>
</dbReference>
<dbReference type="GO" id="GO:0034039">
    <property type="term" value="F:8-oxo-7,8-dihydroguanine DNA N-glycosylase activity"/>
    <property type="evidence" value="ECO:0007669"/>
    <property type="project" value="TreeGrafter"/>
</dbReference>
<comment type="cofactor">
    <cofactor evidence="2">
        <name>[4Fe-4S] cluster</name>
        <dbReference type="ChEBI" id="CHEBI:49883"/>
    </cofactor>
</comment>
<organism evidence="16 17">
    <name type="scientific">Alkalidesulfovibrio alkalitolerans DSM 16529</name>
    <dbReference type="NCBI Taxonomy" id="1121439"/>
    <lineage>
        <taxon>Bacteria</taxon>
        <taxon>Pseudomonadati</taxon>
        <taxon>Thermodesulfobacteriota</taxon>
        <taxon>Desulfovibrionia</taxon>
        <taxon>Desulfovibrionales</taxon>
        <taxon>Desulfovibrionaceae</taxon>
        <taxon>Alkalidesulfovibrio</taxon>
    </lineage>
</organism>
<dbReference type="PANTHER" id="PTHR42944">
    <property type="entry name" value="ADENINE DNA GLYCOSYLASE"/>
    <property type="match status" value="1"/>
</dbReference>
<dbReference type="Pfam" id="PF14815">
    <property type="entry name" value="NUDIX_4"/>
    <property type="match status" value="1"/>
</dbReference>
<dbReference type="Gene3D" id="1.10.1670.10">
    <property type="entry name" value="Helix-hairpin-Helix base-excision DNA repair enzymes (C-terminal)"/>
    <property type="match status" value="1"/>
</dbReference>
<evidence type="ECO:0000256" key="9">
    <source>
        <dbReference type="ARBA" id="ARBA00022763"/>
    </source>
</evidence>
<dbReference type="GO" id="GO:0006284">
    <property type="term" value="P:base-excision repair"/>
    <property type="evidence" value="ECO:0007669"/>
    <property type="project" value="InterPro"/>
</dbReference>
<evidence type="ECO:0000256" key="1">
    <source>
        <dbReference type="ARBA" id="ARBA00000843"/>
    </source>
</evidence>
<sequence length="365" mass="40491">MASLREALLCWFAENARPLPWRESYDPYQVWLSEIMLQQTQMERAVGYFQRFVARFPDMASLAAASEEEVLKLWEGLGYYSRAKNLLACARRVVAAHGGALPHDPKTLQALPGIGPYTAGAVASIAFARDVTAVDANVERVFARLFDLDMPVREARTRAFILETAAALVPRGKAREWNQALMELGALVCLPKRPRCSECPLSGQCEAYRLDLVFERPVPAKAVDYIPMDVASGLLVREGRVFIQKRPETGVWAGLWEFPGGTVESGETPEQAVVREFREETDLDVAITAKLAVVRHGYTRYRVALHCFALRDLNDAAEPALHAAQEGRFATLAELSGLAFPAGHRKLIDQLVGQNRGGLLLDPMR</sequence>
<keyword evidence="11" id="KW-0408">Iron</keyword>
<dbReference type="EMBL" id="ATHI01000012">
    <property type="protein sequence ID" value="EPR34320.1"/>
    <property type="molecule type" value="Genomic_DNA"/>
</dbReference>
<dbReference type="GO" id="GO:0046872">
    <property type="term" value="F:metal ion binding"/>
    <property type="evidence" value="ECO:0007669"/>
    <property type="project" value="UniProtKB-KW"/>
</dbReference>
<dbReference type="FunFam" id="1.10.340.30:FF:000002">
    <property type="entry name" value="Adenine DNA glycosylase"/>
    <property type="match status" value="1"/>
</dbReference>
<dbReference type="GO" id="GO:0000701">
    <property type="term" value="F:purine-specific mismatch base pair DNA N-glycosylase activity"/>
    <property type="evidence" value="ECO:0007669"/>
    <property type="project" value="UniProtKB-EC"/>
</dbReference>
<dbReference type="InterPro" id="IPR020084">
    <property type="entry name" value="NUDIX_hydrolase_CS"/>
</dbReference>
<dbReference type="InterPro" id="IPR000086">
    <property type="entry name" value="NUDIX_hydrolase_dom"/>
</dbReference>
<dbReference type="InterPro" id="IPR005760">
    <property type="entry name" value="A/G_AdeGlyc_MutY"/>
</dbReference>
<evidence type="ECO:0000256" key="3">
    <source>
        <dbReference type="ARBA" id="ARBA00002933"/>
    </source>
</evidence>
<dbReference type="PROSITE" id="PS00893">
    <property type="entry name" value="NUDIX_BOX"/>
    <property type="match status" value="1"/>
</dbReference>
<dbReference type="InterPro" id="IPR020476">
    <property type="entry name" value="Nudix_hydrolase"/>
</dbReference>
<dbReference type="PATRIC" id="fig|1121439.3.peg.1332"/>
<dbReference type="GO" id="GO:0035485">
    <property type="term" value="F:adenine/guanine mispair binding"/>
    <property type="evidence" value="ECO:0007669"/>
    <property type="project" value="TreeGrafter"/>
</dbReference>
<dbReference type="GO" id="GO:0051539">
    <property type="term" value="F:4 iron, 4 sulfur cluster binding"/>
    <property type="evidence" value="ECO:0007669"/>
    <property type="project" value="UniProtKB-KW"/>
</dbReference>
<accession>S7TCR9</accession>
<evidence type="ECO:0000256" key="5">
    <source>
        <dbReference type="ARBA" id="ARBA00012045"/>
    </source>
</evidence>
<keyword evidence="13" id="KW-0234">DNA repair</keyword>
<evidence type="ECO:0000256" key="6">
    <source>
        <dbReference type="ARBA" id="ARBA00022023"/>
    </source>
</evidence>
<dbReference type="Pfam" id="PF00633">
    <property type="entry name" value="HHH"/>
    <property type="match status" value="1"/>
</dbReference>
<name>S7TCR9_9BACT</name>
<dbReference type="AlphaFoldDB" id="S7TCR9"/>
<dbReference type="OrthoDB" id="9802365at2"/>
<evidence type="ECO:0000256" key="12">
    <source>
        <dbReference type="ARBA" id="ARBA00023014"/>
    </source>
</evidence>
<dbReference type="PROSITE" id="PS00764">
    <property type="entry name" value="ENDONUCLEASE_III_1"/>
    <property type="match status" value="1"/>
</dbReference>
<dbReference type="Gene3D" id="1.10.340.30">
    <property type="entry name" value="Hypothetical protein, domain 2"/>
    <property type="match status" value="1"/>
</dbReference>
<dbReference type="eggNOG" id="COG1194">
    <property type="taxonomic scope" value="Bacteria"/>
</dbReference>
<dbReference type="InterPro" id="IPR029119">
    <property type="entry name" value="MutY_C"/>
</dbReference>
<evidence type="ECO:0000259" key="15">
    <source>
        <dbReference type="PROSITE" id="PS51462"/>
    </source>
</evidence>
<comment type="similarity">
    <text evidence="4">Belongs to the Nth/MutY family.</text>
</comment>
<evidence type="ECO:0000256" key="13">
    <source>
        <dbReference type="ARBA" id="ARBA00023204"/>
    </source>
</evidence>
<dbReference type="GO" id="GO:0006298">
    <property type="term" value="P:mismatch repair"/>
    <property type="evidence" value="ECO:0007669"/>
    <property type="project" value="TreeGrafter"/>
</dbReference>
<dbReference type="InterPro" id="IPR044298">
    <property type="entry name" value="MIG/MutY"/>
</dbReference>
<evidence type="ECO:0000256" key="8">
    <source>
        <dbReference type="ARBA" id="ARBA00022723"/>
    </source>
</evidence>
<dbReference type="SMART" id="SM00478">
    <property type="entry name" value="ENDO3c"/>
    <property type="match status" value="1"/>
</dbReference>
<dbReference type="Proteomes" id="UP000014975">
    <property type="component" value="Unassembled WGS sequence"/>
</dbReference>
<dbReference type="CDD" id="cd03425">
    <property type="entry name" value="NUDIX_MutT_NudA_like"/>
    <property type="match status" value="1"/>
</dbReference>
<keyword evidence="14" id="KW-0326">Glycosidase</keyword>
<evidence type="ECO:0000256" key="14">
    <source>
        <dbReference type="ARBA" id="ARBA00023295"/>
    </source>
</evidence>
<evidence type="ECO:0000256" key="11">
    <source>
        <dbReference type="ARBA" id="ARBA00023004"/>
    </source>
</evidence>
<evidence type="ECO:0000256" key="4">
    <source>
        <dbReference type="ARBA" id="ARBA00008343"/>
    </source>
</evidence>
<keyword evidence="17" id="KW-1185">Reference proteome</keyword>
<dbReference type="InterPro" id="IPR004036">
    <property type="entry name" value="Endonuclease-III-like_CS2"/>
</dbReference>
<evidence type="ECO:0000256" key="10">
    <source>
        <dbReference type="ARBA" id="ARBA00022801"/>
    </source>
</evidence>